<protein>
    <submittedName>
        <fullName evidence="2">DUF3221 domain-containing protein</fullName>
    </submittedName>
</protein>
<keyword evidence="3" id="KW-1185">Reference proteome</keyword>
<dbReference type="RefSeq" id="WP_191816503.1">
    <property type="nucleotide sequence ID" value="NZ_JACSQT010000010.1"/>
</dbReference>
<organism evidence="2 3">
    <name type="scientific">Cytobacillus stercorigallinarum</name>
    <dbReference type="NCBI Taxonomy" id="2762240"/>
    <lineage>
        <taxon>Bacteria</taxon>
        <taxon>Bacillati</taxon>
        <taxon>Bacillota</taxon>
        <taxon>Bacilli</taxon>
        <taxon>Bacillales</taxon>
        <taxon>Bacillaceae</taxon>
        <taxon>Cytobacillus</taxon>
    </lineage>
</organism>
<reference evidence="2 3" key="1">
    <citation type="submission" date="2020-08" db="EMBL/GenBank/DDBJ databases">
        <title>A Genomic Blueprint of the Chicken Gut Microbiome.</title>
        <authorList>
            <person name="Gilroy R."/>
            <person name="Ravi A."/>
            <person name="Getino M."/>
            <person name="Pursley I."/>
            <person name="Horton D.L."/>
            <person name="Alikhan N.-F."/>
            <person name="Baker D."/>
            <person name="Gharbi K."/>
            <person name="Hall N."/>
            <person name="Watson M."/>
            <person name="Adriaenssens E.M."/>
            <person name="Foster-Nyarko E."/>
            <person name="Jarju S."/>
            <person name="Secka A."/>
            <person name="Antonio M."/>
            <person name="Oren A."/>
            <person name="Chaudhuri R."/>
            <person name="La Ragione R.M."/>
            <person name="Hildebrand F."/>
            <person name="Pallen M.J."/>
        </authorList>
    </citation>
    <scope>NUCLEOTIDE SEQUENCE [LARGE SCALE GENOMIC DNA]</scope>
    <source>
        <strain evidence="2 3">Sa5YUA1</strain>
    </source>
</reference>
<name>A0ABR8QTN8_9BACI</name>
<dbReference type="Proteomes" id="UP000657931">
    <property type="component" value="Unassembled WGS sequence"/>
</dbReference>
<evidence type="ECO:0000313" key="3">
    <source>
        <dbReference type="Proteomes" id="UP000657931"/>
    </source>
</evidence>
<keyword evidence="1" id="KW-1133">Transmembrane helix</keyword>
<keyword evidence="1" id="KW-0472">Membrane</keyword>
<dbReference type="InterPro" id="IPR012340">
    <property type="entry name" value="NA-bd_OB-fold"/>
</dbReference>
<dbReference type="Gene3D" id="2.40.50.140">
    <property type="entry name" value="Nucleic acid-binding proteins"/>
    <property type="match status" value="1"/>
</dbReference>
<gene>
    <name evidence="2" type="ORF">H9655_17655</name>
</gene>
<evidence type="ECO:0000256" key="1">
    <source>
        <dbReference type="SAM" id="Phobius"/>
    </source>
</evidence>
<comment type="caution">
    <text evidence="2">The sequence shown here is derived from an EMBL/GenBank/DDBJ whole genome shotgun (WGS) entry which is preliminary data.</text>
</comment>
<sequence>MKSNKIPKTIFNIGNFLLILIGIWIFSEISNNISIKGRQPTDIGHVVFFQGITYFVKGEDIKTSDFEVFSHEDIMFSRKFEEVSIFDDSGIKLLGKGIKNGDKVAIWYDVVLESYPARIKLIQIEKRD</sequence>
<feature type="transmembrane region" description="Helical" evidence="1">
    <location>
        <begin position="9"/>
        <end position="26"/>
    </location>
</feature>
<dbReference type="EMBL" id="JACSQT010000010">
    <property type="protein sequence ID" value="MBD7938863.1"/>
    <property type="molecule type" value="Genomic_DNA"/>
</dbReference>
<accession>A0ABR8QTN8</accession>
<keyword evidence="1" id="KW-0812">Transmembrane</keyword>
<dbReference type="Pfam" id="PF11518">
    <property type="entry name" value="DUF3221"/>
    <property type="match status" value="1"/>
</dbReference>
<evidence type="ECO:0000313" key="2">
    <source>
        <dbReference type="EMBL" id="MBD7938863.1"/>
    </source>
</evidence>
<proteinExistence type="predicted"/>
<dbReference type="InterPro" id="IPR021598">
    <property type="entry name" value="DUF3221"/>
</dbReference>